<feature type="region of interest" description="Disordered" evidence="11">
    <location>
        <begin position="1"/>
        <end position="29"/>
    </location>
</feature>
<dbReference type="EC" id="6.3.4.4" evidence="9"/>
<accession>A0A6B0RDK9</accession>
<dbReference type="HAMAP" id="MF_00011">
    <property type="entry name" value="Adenylosucc_synth"/>
    <property type="match status" value="1"/>
</dbReference>
<dbReference type="SUPFAM" id="SSF101447">
    <property type="entry name" value="Formin homology 2 domain (FH2 domain)"/>
    <property type="match status" value="1"/>
</dbReference>
<dbReference type="GO" id="GO:0005525">
    <property type="term" value="F:GTP binding"/>
    <property type="evidence" value="ECO:0007669"/>
    <property type="project" value="UniProtKB-UniRule"/>
</dbReference>
<evidence type="ECO:0000256" key="1">
    <source>
        <dbReference type="ARBA" id="ARBA00011738"/>
    </source>
</evidence>
<feature type="compositionally biased region" description="Polar residues" evidence="11">
    <location>
        <begin position="361"/>
        <end position="381"/>
    </location>
</feature>
<dbReference type="SMART" id="SM00788">
    <property type="entry name" value="Adenylsucc_synt"/>
    <property type="match status" value="1"/>
</dbReference>
<evidence type="ECO:0000256" key="4">
    <source>
        <dbReference type="ARBA" id="ARBA00022741"/>
    </source>
</evidence>
<dbReference type="GO" id="GO:0004019">
    <property type="term" value="F:adenylosuccinate synthase activity"/>
    <property type="evidence" value="ECO:0007669"/>
    <property type="project" value="UniProtKB-UniRule"/>
</dbReference>
<dbReference type="Gene3D" id="1.25.10.10">
    <property type="entry name" value="Leucine-rich Repeat Variant"/>
    <property type="match status" value="1"/>
</dbReference>
<dbReference type="InterPro" id="IPR010473">
    <property type="entry name" value="GTPase-bd"/>
</dbReference>
<dbReference type="Gene3D" id="3.90.170.10">
    <property type="entry name" value="Adenylosuccinate Synthetase, subunit A, domain 3"/>
    <property type="match status" value="1"/>
</dbReference>
<dbReference type="InterPro" id="IPR014768">
    <property type="entry name" value="GBD/FH3_dom"/>
</dbReference>
<feature type="region of interest" description="Disordered" evidence="11">
    <location>
        <begin position="347"/>
        <end position="394"/>
    </location>
</feature>
<dbReference type="FunFam" id="3.90.170.10:FF:000001">
    <property type="entry name" value="Adenylosuccinate synthetase"/>
    <property type="match status" value="1"/>
</dbReference>
<comment type="subcellular location">
    <subcellularLocation>
        <location evidence="9">Cytoplasm</location>
    </subcellularLocation>
</comment>
<keyword evidence="16" id="KW-1185">Reference proteome</keyword>
<dbReference type="Pfam" id="PF00709">
    <property type="entry name" value="Adenylsucc_synt"/>
    <property type="match status" value="1"/>
</dbReference>
<dbReference type="GO" id="GO:0005737">
    <property type="term" value="C:cytoplasm"/>
    <property type="evidence" value="ECO:0007669"/>
    <property type="project" value="UniProtKB-SubCell"/>
</dbReference>
<dbReference type="Pfam" id="PF06367">
    <property type="entry name" value="Drf_FH3"/>
    <property type="match status" value="1"/>
</dbReference>
<evidence type="ECO:0000256" key="3">
    <source>
        <dbReference type="ARBA" id="ARBA00022723"/>
    </source>
</evidence>
<feature type="region of interest" description="Disordered" evidence="11">
    <location>
        <begin position="1018"/>
        <end position="1099"/>
    </location>
</feature>
<dbReference type="InterPro" id="IPR010472">
    <property type="entry name" value="FH3_dom"/>
</dbReference>
<comment type="catalytic activity">
    <reaction evidence="8 9">
        <text>IMP + L-aspartate + GTP = N(6)-(1,2-dicarboxyethyl)-AMP + GDP + phosphate + 2 H(+)</text>
        <dbReference type="Rhea" id="RHEA:15753"/>
        <dbReference type="ChEBI" id="CHEBI:15378"/>
        <dbReference type="ChEBI" id="CHEBI:29991"/>
        <dbReference type="ChEBI" id="CHEBI:37565"/>
        <dbReference type="ChEBI" id="CHEBI:43474"/>
        <dbReference type="ChEBI" id="CHEBI:57567"/>
        <dbReference type="ChEBI" id="CHEBI:58053"/>
        <dbReference type="ChEBI" id="CHEBI:58189"/>
        <dbReference type="EC" id="6.3.4.4"/>
    </reaction>
</comment>
<dbReference type="SUPFAM" id="SSF48371">
    <property type="entry name" value="ARM repeat"/>
    <property type="match status" value="1"/>
</dbReference>
<feature type="domain" description="GBD/FH3" evidence="13">
    <location>
        <begin position="1"/>
        <end position="332"/>
    </location>
</feature>
<dbReference type="InterPro" id="IPR042201">
    <property type="entry name" value="FH2_Formin_sf"/>
</dbReference>
<dbReference type="SMART" id="SM01140">
    <property type="entry name" value="Drf_GBD"/>
    <property type="match status" value="1"/>
</dbReference>
<evidence type="ECO:0000313" key="15">
    <source>
        <dbReference type="EMBL" id="MXQ87432.1"/>
    </source>
</evidence>
<dbReference type="InterPro" id="IPR033128">
    <property type="entry name" value="Adenylosuccin_syn_Lys_AS"/>
</dbReference>
<dbReference type="GO" id="GO:0003779">
    <property type="term" value="F:actin binding"/>
    <property type="evidence" value="ECO:0007669"/>
    <property type="project" value="InterPro"/>
</dbReference>
<evidence type="ECO:0000256" key="2">
    <source>
        <dbReference type="ARBA" id="ARBA00022598"/>
    </source>
</evidence>
<dbReference type="CDD" id="cd03108">
    <property type="entry name" value="AdSS"/>
    <property type="match status" value="1"/>
</dbReference>
<dbReference type="GO" id="GO:0044208">
    <property type="term" value="P:'de novo' AMP biosynthetic process"/>
    <property type="evidence" value="ECO:0007669"/>
    <property type="project" value="UniProtKB-UniRule"/>
</dbReference>
<dbReference type="NCBIfam" id="NF002223">
    <property type="entry name" value="PRK01117.1"/>
    <property type="match status" value="1"/>
</dbReference>
<comment type="similarity">
    <text evidence="9">Belongs to the adenylosuccinate synthetase family.</text>
</comment>
<dbReference type="Pfam" id="PF02181">
    <property type="entry name" value="FH2"/>
    <property type="match status" value="1"/>
</dbReference>
<evidence type="ECO:0000313" key="16">
    <source>
        <dbReference type="Proteomes" id="UP000322234"/>
    </source>
</evidence>
<gene>
    <name evidence="15" type="ORF">E5288_WYG000046</name>
</gene>
<feature type="compositionally biased region" description="Polar residues" evidence="11">
    <location>
        <begin position="912"/>
        <end position="923"/>
    </location>
</feature>
<evidence type="ECO:0000256" key="8">
    <source>
        <dbReference type="ARBA" id="ARBA00050432"/>
    </source>
</evidence>
<dbReference type="InterPro" id="IPR011989">
    <property type="entry name" value="ARM-like"/>
</dbReference>
<dbReference type="PROSITE" id="PS51444">
    <property type="entry name" value="FH2"/>
    <property type="match status" value="1"/>
</dbReference>
<feature type="binding site" evidence="9">
    <location>
        <position position="1388"/>
    </location>
    <ligand>
        <name>GTP</name>
        <dbReference type="ChEBI" id="CHEBI:37565"/>
    </ligand>
</feature>
<feature type="binding site" evidence="9">
    <location>
        <begin position="1382"/>
        <end position="1388"/>
    </location>
    <ligand>
        <name>substrate</name>
    </ligand>
</feature>
<keyword evidence="5 9" id="KW-0658">Purine biosynthesis</keyword>
<evidence type="ECO:0000256" key="10">
    <source>
        <dbReference type="PROSITE-ProRule" id="PRU10134"/>
    </source>
</evidence>
<dbReference type="PROSITE" id="PS51232">
    <property type="entry name" value="GBD_FH3"/>
    <property type="match status" value="1"/>
</dbReference>
<evidence type="ECO:0000259" key="12">
    <source>
        <dbReference type="PROSITE" id="PS51082"/>
    </source>
</evidence>
<dbReference type="Gene3D" id="1.20.58.2220">
    <property type="entry name" value="Formin, FH2 domain"/>
    <property type="match status" value="1"/>
</dbReference>
<keyword evidence="7 9" id="KW-0342">GTP-binding</keyword>
<dbReference type="Gene3D" id="3.40.440.10">
    <property type="entry name" value="Adenylosuccinate Synthetase, subunit A, domain 1"/>
    <property type="match status" value="1"/>
</dbReference>
<dbReference type="FunFam" id="1.10.300.10:FF:000002">
    <property type="entry name" value="Adenylosuccinate synthetase, chloroplastic"/>
    <property type="match status" value="1"/>
</dbReference>
<dbReference type="InterPro" id="IPR042111">
    <property type="entry name" value="Adenylosuccinate_synth_dom3"/>
</dbReference>
<dbReference type="Proteomes" id="UP000322234">
    <property type="component" value="Unassembled WGS sequence"/>
</dbReference>
<dbReference type="PROSITE" id="PS00513">
    <property type="entry name" value="ADENYLOSUCCIN_SYN_2"/>
    <property type="match status" value="1"/>
</dbReference>
<dbReference type="GO" id="GO:0030036">
    <property type="term" value="P:actin cytoskeleton organization"/>
    <property type="evidence" value="ECO:0007669"/>
    <property type="project" value="InterPro"/>
</dbReference>
<name>A0A6B0RDK9_9CETA</name>
<evidence type="ECO:0000256" key="7">
    <source>
        <dbReference type="ARBA" id="ARBA00023134"/>
    </source>
</evidence>
<dbReference type="InterPro" id="IPR003124">
    <property type="entry name" value="WH2_dom"/>
</dbReference>
<dbReference type="NCBIfam" id="TIGR00184">
    <property type="entry name" value="purA"/>
    <property type="match status" value="1"/>
</dbReference>
<comment type="subunit">
    <text evidence="1 9">Homodimer.</text>
</comment>
<keyword evidence="2 9" id="KW-0436">Ligase</keyword>
<comment type="pathway">
    <text evidence="9">Purine metabolism; AMP biosynthesis via de novo pathway; AMP from IMP: step 1/2.</text>
</comment>
<keyword evidence="9" id="KW-0963">Cytoplasm</keyword>
<dbReference type="InterPro" id="IPR015425">
    <property type="entry name" value="FH2_Formin"/>
</dbReference>
<feature type="binding site" evidence="9">
    <location>
        <position position="1386"/>
    </location>
    <ligand>
        <name>IMP</name>
        <dbReference type="ChEBI" id="CHEBI:58053"/>
    </ligand>
</feature>
<comment type="caution">
    <text evidence="9">Lacks conserved residue(s) required for the propagation of feature annotation.</text>
</comment>
<dbReference type="InterPro" id="IPR001114">
    <property type="entry name" value="Adenylosuccinate_synthetase"/>
</dbReference>
<comment type="cofactor">
    <cofactor evidence="9">
        <name>Mg(2+)</name>
        <dbReference type="ChEBI" id="CHEBI:18420"/>
    </cofactor>
    <text evidence="9">Binds 1 Mg(2+) ion per subunit.</text>
</comment>
<dbReference type="SMART" id="SM00498">
    <property type="entry name" value="FH2"/>
    <property type="match status" value="1"/>
</dbReference>
<sequence length="1508" mass="165133">MSVKEGAQRKWAALKEKLGPQDSDPTEANLESAEPELCIRLLQVPSVVNYSGLRKRLEGSDGGWMVQFLEQSGLDLLLEALARLSGRGVARIADALLQLTCVSCVRAVMNSQEGIQYILSNQAYVRQLSLALDTSNMMVKKQVFELLAALCIYSPEGHVLTLDALDHYKTVCGQQYRFSVIMSELSDSDNVPYVATLLSVVNAIILGPEDVRARAQLRSEFIGNLDLRARPWLPGLDLEDGDLLIQLEAFREARAEDEEELLRAFGGIDVNSHQEVFSALFHKVSCSPASAHLLSVLQGLLHLEPSLRSSQLLWEALESLVNRAVLLATDGQECTLEEMVERLLSIKGRPHPRSLDKAHKSTQADFGQSQRGSSPQNSGTPTADLGGQQPAAALGSPPVASEIIVAQVDGGLGSAWVPRHRRVNPPTLRMKKLNWQKLPSSVAREGSSMWATLSSPDTEVVEPDFSSIERLFSFPTAKPKEQAVAPARKEPKEITFLDSKKSLNLNIFLKQFKCSNEEVTAMIRAGDSTKFDVEVLKQLLKLLPEKHEIENLRSFTEDQARLASADQFYLLLLNIPCYQLRIECMLLCEGTAVVLDMVRPKAQLLLAACESLLTSHRLPVFCQLILKIGNFLNYGSHTGDADGFKISTLLKLTETKSQQSRVTLLHHVLEEVEESHPDLLQLPQDLELPARAAGINLDAIHSESSTNLKKLLEMERKVSSSVPEVQEQYSHRLQANSQALEEVFQAIEQKQLELASYLCEDTQQLSLEDTLSTMKTFRDLFLRALKENKDRKEQAAKAERRKQQLAEEEARRPRGEGGKAARRGGGKQEEVCVIDALLADIRKGFQLRKTARGRGDAEAASRAAATDPPRNKAPAATRDPVGGASPPTSEPGLDAAAAREPQGWDLADAVPTSRQPTGDSSETGGPGALERRSSWYTDASDFLPTEDPQGSQPPAGGWPVVLGDAQALKPLDFSDQPPKAMDLSPDAEEPLATLGARQAEASSADEGLEDAAAHCHRAGLPAAGPDEDGDGELTAPDSALDTSLDRSFSEDAVTDSSGSSTLPRAQGRTSKGTGKRRKKRSSRNQEGNSGPSPPAGLQLSWEPTVISHLQPPNKLGGNNAGHTVVVDGKEYDFHLLPSGIINPKAVSFIGNGVVVHLPGLFEEAEKNEKKGLKDWEKRLVISDRAHLVFDFHQAVDGLQEVQRQAQEGKNIGTTRKGIGPAYSSKAARTGLRICDLLSDFDEFSSRFKNLARQHQSMFPSLEVDVEGQLKRLKGFAERIRPMVRDGVYFMYEALHGPPKKILVEGANAALLDIDFGTYPFVTSSNCTVGGVCTGLGIPPQNIGEVYGVVKAYTTRVGIGAFPTEQINEIGDLLQSRGHEWGVTTGRKRRCGWLDLMILRYAHMVNGFTALALTKLDILDALDEIKVGVAYKLGGKRIPYFPANQEILQKVEVEYETLPGWKADTTGARKWEDLPPQAQSYIRFVENHVGVAVKWVGVGKSRDSMIQLF</sequence>
<feature type="binding site" evidence="9">
    <location>
        <begin position="1119"/>
        <end position="1122"/>
    </location>
    <ligand>
        <name>IMP</name>
        <dbReference type="ChEBI" id="CHEBI:58053"/>
    </ligand>
</feature>
<organism evidence="15 16">
    <name type="scientific">Bos mutus</name>
    <name type="common">wild yak</name>
    <dbReference type="NCBI Taxonomy" id="72004"/>
    <lineage>
        <taxon>Eukaryota</taxon>
        <taxon>Metazoa</taxon>
        <taxon>Chordata</taxon>
        <taxon>Craniata</taxon>
        <taxon>Vertebrata</taxon>
        <taxon>Euteleostomi</taxon>
        <taxon>Mammalia</taxon>
        <taxon>Eutheria</taxon>
        <taxon>Laurasiatheria</taxon>
        <taxon>Artiodactyla</taxon>
        <taxon>Ruminantia</taxon>
        <taxon>Pecora</taxon>
        <taxon>Bovidae</taxon>
        <taxon>Bovinae</taxon>
        <taxon>Bos</taxon>
    </lineage>
</organism>
<dbReference type="FunFam" id="1.20.58.2220:FF:000011">
    <property type="entry name" value="Inverted formin, FH2 and WH2 domain containing"/>
    <property type="match status" value="1"/>
</dbReference>
<dbReference type="GO" id="GO:0031267">
    <property type="term" value="F:small GTPase binding"/>
    <property type="evidence" value="ECO:0007669"/>
    <property type="project" value="InterPro"/>
</dbReference>
<dbReference type="SMART" id="SM01139">
    <property type="entry name" value="Drf_FH3"/>
    <property type="match status" value="1"/>
</dbReference>
<keyword evidence="3 9" id="KW-0479">Metal-binding</keyword>
<dbReference type="EMBL" id="VBQZ03000038">
    <property type="protein sequence ID" value="MXQ87432.1"/>
    <property type="molecule type" value="Genomic_DNA"/>
</dbReference>
<dbReference type="PANTHER" id="PTHR46345:SF5">
    <property type="entry name" value="INVERTED FORMIN-2"/>
    <property type="match status" value="1"/>
</dbReference>
<dbReference type="InterPro" id="IPR016024">
    <property type="entry name" value="ARM-type_fold"/>
</dbReference>
<dbReference type="CDD" id="cd22061">
    <property type="entry name" value="WH2_INF2"/>
    <property type="match status" value="1"/>
</dbReference>
<feature type="binding site" evidence="9">
    <location>
        <position position="1228"/>
    </location>
    <ligand>
        <name>IMP</name>
        <dbReference type="ChEBI" id="CHEBI:58053"/>
        <note>ligand shared between dimeric partners</note>
    </ligand>
</feature>
<keyword evidence="4 9" id="KW-0547">Nucleotide-binding</keyword>
<feature type="binding site" evidence="9">
    <location>
        <begin position="1121"/>
        <end position="1123"/>
    </location>
    <ligand>
        <name>GTP</name>
        <dbReference type="ChEBI" id="CHEBI:37565"/>
    </ligand>
</feature>
<dbReference type="InterPro" id="IPR042110">
    <property type="entry name" value="Adenylosuccinate_synth_dom2"/>
</dbReference>
<evidence type="ECO:0000256" key="6">
    <source>
        <dbReference type="ARBA" id="ARBA00022842"/>
    </source>
</evidence>
<feature type="region of interest" description="Disordered" evidence="11">
    <location>
        <begin position="789"/>
        <end position="826"/>
    </location>
</feature>
<proteinExistence type="inferred from homology"/>
<dbReference type="PANTHER" id="PTHR46345">
    <property type="entry name" value="INVERTED FORMIN-2"/>
    <property type="match status" value="1"/>
</dbReference>
<feature type="binding site" evidence="9">
    <location>
        <position position="1307"/>
    </location>
    <ligand>
        <name>IMP</name>
        <dbReference type="ChEBI" id="CHEBI:58053"/>
    </ligand>
</feature>
<evidence type="ECO:0000256" key="11">
    <source>
        <dbReference type="SAM" id="MobiDB-lite"/>
    </source>
</evidence>
<dbReference type="Gene3D" id="1.10.300.10">
    <property type="entry name" value="Adenylosuccinate Synthetase, subunit A, domain 2"/>
    <property type="match status" value="1"/>
</dbReference>
<feature type="binding site" evidence="9">
    <location>
        <begin position="1414"/>
        <end position="1416"/>
    </location>
    <ligand>
        <name>GTP</name>
        <dbReference type="ChEBI" id="CHEBI:37565"/>
    </ligand>
</feature>
<evidence type="ECO:0000259" key="14">
    <source>
        <dbReference type="PROSITE" id="PS51444"/>
    </source>
</evidence>
<evidence type="ECO:0000256" key="5">
    <source>
        <dbReference type="ARBA" id="ARBA00022755"/>
    </source>
</evidence>
<dbReference type="Pfam" id="PF02205">
    <property type="entry name" value="WH2"/>
    <property type="match status" value="1"/>
</dbReference>
<dbReference type="InterPro" id="IPR027417">
    <property type="entry name" value="P-loop_NTPase"/>
</dbReference>
<feature type="domain" description="WH2" evidence="12">
    <location>
        <begin position="835"/>
        <end position="850"/>
    </location>
</feature>
<feature type="region of interest" description="Disordered" evidence="11">
    <location>
        <begin position="849"/>
        <end position="961"/>
    </location>
</feature>
<dbReference type="UniPathway" id="UPA00075">
    <property type="reaction ID" value="UER00335"/>
</dbReference>
<feature type="compositionally biased region" description="Basic and acidic residues" evidence="11">
    <location>
        <begin position="789"/>
        <end position="819"/>
    </location>
</feature>
<feature type="binding site" evidence="9">
    <location>
        <position position="1322"/>
    </location>
    <ligand>
        <name>IMP</name>
        <dbReference type="ChEBI" id="CHEBI:58053"/>
    </ligand>
</feature>
<dbReference type="Pfam" id="PF06371">
    <property type="entry name" value="Drf_GBD"/>
    <property type="match status" value="1"/>
</dbReference>
<dbReference type="PROSITE" id="PS51082">
    <property type="entry name" value="WH2"/>
    <property type="match status" value="1"/>
</dbReference>
<dbReference type="SUPFAM" id="SSF52540">
    <property type="entry name" value="P-loop containing nucleoside triphosphate hydrolases"/>
    <property type="match status" value="1"/>
</dbReference>
<keyword evidence="6 9" id="KW-0460">Magnesium</keyword>
<feature type="active site" evidence="10">
    <location>
        <position position="1225"/>
    </location>
</feature>
<feature type="binding site" evidence="9">
    <location>
        <position position="1121"/>
    </location>
    <ligand>
        <name>Mg(2+)</name>
        <dbReference type="ChEBI" id="CHEBI:18420"/>
    </ligand>
</feature>
<protein>
    <recommendedName>
        <fullName evidence="9">Adenylosuccinate synthetase</fullName>
        <shortName evidence="9">AMPSase</shortName>
        <shortName evidence="9">AdSS</shortName>
        <ecNumber evidence="9">6.3.4.4</ecNumber>
    </recommendedName>
    <alternativeName>
        <fullName evidence="9">IMP--aspartate ligase</fullName>
    </alternativeName>
</protein>
<comment type="caution">
    <text evidence="15">The sequence shown here is derived from an EMBL/GenBank/DDBJ whole genome shotgun (WGS) entry which is preliminary data.</text>
</comment>
<reference evidence="15" key="1">
    <citation type="submission" date="2019-10" db="EMBL/GenBank/DDBJ databases">
        <title>The sequence and de novo assembly of the wild yak genome.</title>
        <authorList>
            <person name="Liu Y."/>
        </authorList>
    </citation>
    <scope>NUCLEOTIDE SEQUENCE [LARGE SCALE GENOMIC DNA]</scope>
    <source>
        <strain evidence="15">WY2019</strain>
    </source>
</reference>
<feature type="active site" description="Proton donor" evidence="9">
    <location>
        <position position="1122"/>
    </location>
</feature>
<feature type="compositionally biased region" description="Polar residues" evidence="11">
    <location>
        <begin position="1054"/>
        <end position="1063"/>
    </location>
</feature>
<dbReference type="Gene3D" id="1.10.238.150">
    <property type="entry name" value="Formin, FH3 diaphanous domain"/>
    <property type="match status" value="1"/>
</dbReference>
<feature type="domain" description="FH2" evidence="14">
    <location>
        <begin position="420"/>
        <end position="807"/>
    </location>
</feature>
<evidence type="ECO:0000256" key="9">
    <source>
        <dbReference type="HAMAP-Rule" id="MF_03125"/>
    </source>
</evidence>
<feature type="binding site" evidence="9">
    <location>
        <position position="1214"/>
    </location>
    <ligand>
        <name>IMP</name>
        <dbReference type="ChEBI" id="CHEBI:58053"/>
    </ligand>
</feature>
<dbReference type="InterPro" id="IPR042109">
    <property type="entry name" value="Adenylosuccinate_synth_dom1"/>
</dbReference>
<feature type="compositionally biased region" description="Basic residues" evidence="11">
    <location>
        <begin position="1073"/>
        <end position="1082"/>
    </location>
</feature>
<dbReference type="GO" id="GO:0000287">
    <property type="term" value="F:magnesium ion binding"/>
    <property type="evidence" value="ECO:0007669"/>
    <property type="project" value="UniProtKB-UniRule"/>
</dbReference>
<feature type="binding site" evidence="9">
    <location>
        <begin position="1496"/>
        <end position="1498"/>
    </location>
    <ligand>
        <name>GTP</name>
        <dbReference type="ChEBI" id="CHEBI:37565"/>
    </ligand>
</feature>
<comment type="function">
    <text evidence="9">Plays an important role in the de novo pathway and in the salvage pathway of purine nucleotide biosynthesis. Catalyzes the first commited step in the biosynthesis of AMP from IMP.</text>
</comment>
<evidence type="ECO:0000259" key="13">
    <source>
        <dbReference type="PROSITE" id="PS51232"/>
    </source>
</evidence>